<dbReference type="EMBL" id="CP102734">
    <property type="protein sequence ID" value="UVD81649.1"/>
    <property type="molecule type" value="Genomic_DNA"/>
</dbReference>
<keyword evidence="3" id="KW-1185">Reference proteome</keyword>
<name>A0ABY5R836_9MOLU</name>
<feature type="transmembrane region" description="Helical" evidence="1">
    <location>
        <begin position="74"/>
        <end position="94"/>
    </location>
</feature>
<feature type="transmembrane region" description="Helical" evidence="1">
    <location>
        <begin position="34"/>
        <end position="54"/>
    </location>
</feature>
<sequence length="278" mass="31433">MLKNMFKKNNPFGTETNDFSEKARVKNLILGKTLALFGATLAFTFGFAFAILWIPAVQQGFTFILNRLVSSRAIGIGLLIVFIIVNIVGYWMVISRSLRIPMWVMIFFYGAIVFFDSISAALLILFVDADSGAKGLLIIIGVPFGVMGIMGFLAYKNIINFNKLTPLLIVLGISLIISSIIGFFLSNNNMLYTFVTALGTLFYTLYIGFILYQIKTEDDYLNRMPKVEWNEDQTSNYSETKIGKEMINRAVLAYSLLLFVAFIRLMYYVARIMGSFRK</sequence>
<feature type="transmembrane region" description="Helical" evidence="1">
    <location>
        <begin position="191"/>
        <end position="214"/>
    </location>
</feature>
<gene>
    <name evidence="2" type="ORF">NV226_02900</name>
</gene>
<feature type="transmembrane region" description="Helical" evidence="1">
    <location>
        <begin position="251"/>
        <end position="270"/>
    </location>
</feature>
<evidence type="ECO:0000313" key="2">
    <source>
        <dbReference type="EMBL" id="UVD81649.1"/>
    </source>
</evidence>
<dbReference type="Proteomes" id="UP001059252">
    <property type="component" value="Chromosome"/>
</dbReference>
<reference evidence="2" key="1">
    <citation type="submission" date="2022-08" db="EMBL/GenBank/DDBJ databases">
        <title>Complete genome of Mycoplasma iguanae type strain 2327.</title>
        <authorList>
            <person name="Spergser J."/>
        </authorList>
    </citation>
    <scope>NUCLEOTIDE SEQUENCE</scope>
    <source>
        <strain evidence="2">2327</strain>
    </source>
</reference>
<organism evidence="2 3">
    <name type="scientific">Mycoplasma iguanae</name>
    <dbReference type="NCBI Taxonomy" id="292461"/>
    <lineage>
        <taxon>Bacteria</taxon>
        <taxon>Bacillati</taxon>
        <taxon>Mycoplasmatota</taxon>
        <taxon>Mollicutes</taxon>
        <taxon>Mycoplasmataceae</taxon>
        <taxon>Mycoplasma</taxon>
    </lineage>
</organism>
<evidence type="ECO:0000256" key="1">
    <source>
        <dbReference type="SAM" id="Phobius"/>
    </source>
</evidence>
<evidence type="ECO:0000313" key="3">
    <source>
        <dbReference type="Proteomes" id="UP001059252"/>
    </source>
</evidence>
<feature type="transmembrane region" description="Helical" evidence="1">
    <location>
        <begin position="106"/>
        <end position="127"/>
    </location>
</feature>
<dbReference type="RefSeq" id="WP_258210823.1">
    <property type="nucleotide sequence ID" value="NZ_CP102734.1"/>
</dbReference>
<feature type="transmembrane region" description="Helical" evidence="1">
    <location>
        <begin position="133"/>
        <end position="155"/>
    </location>
</feature>
<feature type="transmembrane region" description="Helical" evidence="1">
    <location>
        <begin position="167"/>
        <end position="185"/>
    </location>
</feature>
<keyword evidence="1" id="KW-0812">Transmembrane</keyword>
<evidence type="ECO:0008006" key="4">
    <source>
        <dbReference type="Google" id="ProtNLM"/>
    </source>
</evidence>
<keyword evidence="1" id="KW-0472">Membrane</keyword>
<proteinExistence type="predicted"/>
<accession>A0ABY5R836</accession>
<keyword evidence="1" id="KW-1133">Transmembrane helix</keyword>
<dbReference type="NCBIfam" id="NF045951">
    <property type="entry name" value="MAG0110_fam"/>
    <property type="match status" value="1"/>
</dbReference>
<protein>
    <recommendedName>
        <fullName evidence="4">Inhibitor of apoptosis-promoting Bax1</fullName>
    </recommendedName>
</protein>